<feature type="region of interest" description="Disordered" evidence="1">
    <location>
        <begin position="35"/>
        <end position="87"/>
    </location>
</feature>
<dbReference type="GeneID" id="66111376"/>
<proteinExistence type="predicted"/>
<evidence type="ECO:0000256" key="1">
    <source>
        <dbReference type="SAM" id="MobiDB-lite"/>
    </source>
</evidence>
<dbReference type="SUPFAM" id="SSF48371">
    <property type="entry name" value="ARM repeat"/>
    <property type="match status" value="1"/>
</dbReference>
<feature type="compositionally biased region" description="Low complexity" evidence="1">
    <location>
        <begin position="1276"/>
        <end position="1290"/>
    </location>
</feature>
<protein>
    <recommendedName>
        <fullName evidence="4">Telomere-associated protein Rif1 N-terminal domain-containing protein</fullName>
    </recommendedName>
</protein>
<evidence type="ECO:0008006" key="4">
    <source>
        <dbReference type="Google" id="ProtNLM"/>
    </source>
</evidence>
<feature type="compositionally biased region" description="Basic and acidic residues" evidence="1">
    <location>
        <begin position="1190"/>
        <end position="1199"/>
    </location>
</feature>
<feature type="compositionally biased region" description="Basic residues" evidence="1">
    <location>
        <begin position="1137"/>
        <end position="1147"/>
    </location>
</feature>
<feature type="region of interest" description="Disordered" evidence="1">
    <location>
        <begin position="1273"/>
        <end position="1366"/>
    </location>
</feature>
<dbReference type="EMBL" id="MU250547">
    <property type="protein sequence ID" value="KAG7442975.1"/>
    <property type="molecule type" value="Genomic_DNA"/>
</dbReference>
<feature type="region of interest" description="Disordered" evidence="1">
    <location>
        <begin position="1128"/>
        <end position="1199"/>
    </location>
</feature>
<feature type="compositionally biased region" description="Polar residues" evidence="1">
    <location>
        <begin position="1357"/>
        <end position="1366"/>
    </location>
</feature>
<gene>
    <name evidence="2" type="ORF">BT62DRAFT_972705</name>
</gene>
<keyword evidence="3" id="KW-1185">Reference proteome</keyword>
<comment type="caution">
    <text evidence="2">The sequence shown here is derived from an EMBL/GenBank/DDBJ whole genome shotgun (WGS) entry which is preliminary data.</text>
</comment>
<evidence type="ECO:0000313" key="2">
    <source>
        <dbReference type="EMBL" id="KAG7442975.1"/>
    </source>
</evidence>
<reference evidence="2" key="1">
    <citation type="submission" date="2020-11" db="EMBL/GenBank/DDBJ databases">
        <title>Adaptations for nitrogen fixation in a non-lichenized fungal sporocarp promotes dispersal by wood-feeding termites.</title>
        <authorList>
            <consortium name="DOE Joint Genome Institute"/>
            <person name="Koch R.A."/>
            <person name="Yoon G."/>
            <person name="Arayal U."/>
            <person name="Lail K."/>
            <person name="Amirebrahimi M."/>
            <person name="Labutti K."/>
            <person name="Lipzen A."/>
            <person name="Riley R."/>
            <person name="Barry K."/>
            <person name="Henrissat B."/>
            <person name="Grigoriev I.V."/>
            <person name="Herr J.R."/>
            <person name="Aime M.C."/>
        </authorList>
    </citation>
    <scope>NUCLEOTIDE SEQUENCE</scope>
    <source>
        <strain evidence="2">MCA 3950</strain>
    </source>
</reference>
<sequence>MFLPTPPSTAHRADKENRPIASSWHVIWSSTDKIHPLSSLPRVPQIRSASKDHPTKSILKKPSRLSPIPEMSKREITPEPGSPQENDKYLVTPLSKIVASDPSMSDLIESYSILTARLRSCIHDVDEVKSSWPLFDPLRERRAKLANAIVRDVGRALVDPLGGALTEKEQSRVLLPSPKQSPKKKRGMDADQVKYARDLCTTTHAVIKFLGFVLTIPAISEIFTDAELRSVMTSVLAIPLAKELPTLYTRKTCALSIWLIQVQRLPAEVLEPAADRIAYALSRGIDGELGKEGKKGSANDGLKAIHDLSLHQPSIFVPAFAKIIPSVFTNLLSPSIVLRLQACHALGGLAMASSTLPASEMHSELSESVATFLTTTPPKLSPSKNKNSLAHAEAPIVRTLRTTLSATDPLHVAHGPVWGLHILASFLALLRSRVYEDQVIFRIISALFQLPMRHKKNSVRGLLCVVWRVITWVYFQPRLISSDEPTSSTGSAHQLVSTRENWWKFVKTIVSMHAGISTLAALFGSGATSEVMDRAVDLLEHMMHKRDSTFKDALAVMRRLIGFETPDVEWDWGLLTPHSLFSSNPGLLTVDFTSLQTVVSPMYEECAGVDDIRSLSKEELVDGRILTAFFNAWRKGLAGFGLNDAGTISEVTLTWKYLLHAHLITHEESGRYIIDEVAQMAVETLEDILKDSNVTTHAPSPSSSPVNTPIKIPRCTPAALLKLKVVQDLWTVTRELIPKGNLCVANRLLACLMKNESDLTDGDECVRKEWASLCAQVAVVCELEELKAFWSFVVDAEIPAWKWNWSEAVRSIVWRGFTNVWHHEGTWEGIIVLLNVPFLREHVWDLTDDDFREWESLLGIGVEKAFDYGMDASEFIDSVAANVSQSLDPTFTSATRITDAVISRVDMADVRQIPTSLVDLVSETLRMSYPPEPSNMTTSFWMVRSLVRMLETCPPELISNVLSILQEGLSLWISDEFKAFKLSDYSGDILSLYEVVLMSMQNLPRDHENLAHFGVLIEAVFYGREDKPQGIFDAFTDFWQDTFSTKIPLGGWPQKVRAFFGICEPLEGPDPDELTLHDTCPQGEAVEETPLELIMFTTPPSSPIQTPVRPHKSPTTFSRHFDIMLYSPESPTLSGRASRRSSAGKKVKSVDNKENVPLSTPVTRSVKDKRRLSSDSNEGPIPKKRKSRHVKESPSTEDKIQKVLAINVYSPNSDVFSSGGSSSGRRKRIIMESVEVPTLREVNRRRLVGSGKDLDSSPLGSFDDMLFREIGRKRSGSSSSSFGSNCCDDSASPPTMEPASSDDDPHYGQVTPHHLISPDIPSRRTEDNRHDQDPPSDDSVVCPSPTKDVIQRRLQRRSSGSPKTIY</sequence>
<dbReference type="InterPro" id="IPR016024">
    <property type="entry name" value="ARM-type_fold"/>
</dbReference>
<dbReference type="Proteomes" id="UP000812287">
    <property type="component" value="Unassembled WGS sequence"/>
</dbReference>
<accession>A0A9P7VLZ5</accession>
<feature type="compositionally biased region" description="Basic and acidic residues" evidence="1">
    <location>
        <begin position="1321"/>
        <end position="1333"/>
    </location>
</feature>
<name>A0A9P7VLZ5_9AGAR</name>
<dbReference type="RefSeq" id="XP_043036475.1">
    <property type="nucleotide sequence ID" value="XM_043189079.1"/>
</dbReference>
<evidence type="ECO:0000313" key="3">
    <source>
        <dbReference type="Proteomes" id="UP000812287"/>
    </source>
</evidence>
<organism evidence="2 3">
    <name type="scientific">Guyanagaster necrorhizus</name>
    <dbReference type="NCBI Taxonomy" id="856835"/>
    <lineage>
        <taxon>Eukaryota</taxon>
        <taxon>Fungi</taxon>
        <taxon>Dikarya</taxon>
        <taxon>Basidiomycota</taxon>
        <taxon>Agaricomycotina</taxon>
        <taxon>Agaricomycetes</taxon>
        <taxon>Agaricomycetidae</taxon>
        <taxon>Agaricales</taxon>
        <taxon>Marasmiineae</taxon>
        <taxon>Physalacriaceae</taxon>
        <taxon>Guyanagaster</taxon>
    </lineage>
</organism>
<dbReference type="OrthoDB" id="2591260at2759"/>